<evidence type="ECO:0000256" key="5">
    <source>
        <dbReference type="HAMAP-Rule" id="MF_01600"/>
    </source>
</evidence>
<feature type="transmembrane region" description="Helical" evidence="5">
    <location>
        <begin position="67"/>
        <end position="92"/>
    </location>
</feature>
<organism evidence="7">
    <name type="scientific">Gulosibacter sediminis</name>
    <dbReference type="NCBI Taxonomy" id="1729695"/>
    <lineage>
        <taxon>Bacteria</taxon>
        <taxon>Bacillati</taxon>
        <taxon>Actinomycetota</taxon>
        <taxon>Actinomycetes</taxon>
        <taxon>Micrococcales</taxon>
        <taxon>Microbacteriaceae</taxon>
        <taxon>Gulosibacter</taxon>
    </lineage>
</organism>
<comment type="similarity">
    <text evidence="5">Belongs to the UPF0182 family.</text>
</comment>
<sequence length="1020" mass="110416">MSATAAPRPSASNSGDGGQRGPGARRFGPLITTIAIVVALIIVFFWFSGIYADVLWYQQLGYEQVLFTQWIATGAMFLIGLIGLAVPSYVMLQLAYRTRPTYAKLSQQLGEYQRALEPVRRIVFIVIPIFLGVLGGLSVAGSWQSVLAFFNSTPFGVADPQFGHDVSFYIFQLPFWRGVVTFISSTLLVCLVLTVAVSYLYGGIHISGREVVISKASRIQIAIVAALFVATQGVSFWFDRYNSLTESNGRWSGALYTDVHARVPGLAILAGVAIIVALLFIFAAIAGRWTLPAMGVAGLVIVGLVVGMVYPWFVQNLQVGPNEQSLESEYIDRNITATRDAYDVADVQEVDYAGVTTAEPGQLREDAETTANIRIMDPALISQTFAQFEQERAYYQFPSTLDVDRYDIDDKTQDAVMALREINVDGLGADAQSWVNQAIVYTHGYGLVAAYGSQRGPDGQPLFFEAGMPQEGALDEFEPRVYFGENSPEYSIVGAPDGSDPVEFDHVSGADGASQSYYTFTGEGGPSLGNIFNRLVYAIKFQSEQILLSDAINENSQILYDRDPTQRVQAAAPYLMIDGDPYASVVDGELVWIVDGYTTSDAYPYSTQTSIEAAATDSNTPATAGPNQAVNYIRNSVKATVNAYDGSVTLYAWDTEDPILQTWQKIFPNTLHSVSEMSGDLLSHVRYPQDLFKVQRAMLSTYHVTNAGEYYNQTNAWQIPVDPTSAADAQLRQPPYYLTMQMPGQEPAFSIYSTYIPMVSSGSTSRNVLTGYLSANANAGSTDGEVSDDYGTLTLLKIQNDSVNGPGQVQNIFNSNETVANQLNLLERGGQTQVLRGNLLTLPVGEGFLYVQPVYVQSTGETSYPLMRRVLVAFGDEIAFEDTLDAALDELFAGDAGADAGDQNADEVPEDPNVIVPDTGGDNSQDVPDDTSGTDSTTEPTATPEPTSTPDATQDGSTGGSSGSAQEDLDQALADASEALQDRTDAYADNDLVAAAEADARMTEALERAQEAQDRINNGE</sequence>
<dbReference type="Pfam" id="PF03699">
    <property type="entry name" value="UPF0182"/>
    <property type="match status" value="1"/>
</dbReference>
<dbReference type="InterPro" id="IPR005372">
    <property type="entry name" value="UPF0182"/>
</dbReference>
<feature type="transmembrane region" description="Helical" evidence="5">
    <location>
        <begin position="175"/>
        <end position="201"/>
    </location>
</feature>
<evidence type="ECO:0000256" key="6">
    <source>
        <dbReference type="SAM" id="MobiDB-lite"/>
    </source>
</evidence>
<feature type="region of interest" description="Disordered" evidence="6">
    <location>
        <begin position="897"/>
        <end position="983"/>
    </location>
</feature>
<keyword evidence="3 5" id="KW-1133">Transmembrane helix</keyword>
<proteinExistence type="inferred from homology"/>
<evidence type="ECO:0000256" key="4">
    <source>
        <dbReference type="ARBA" id="ARBA00023136"/>
    </source>
</evidence>
<keyword evidence="4 5" id="KW-0472">Membrane</keyword>
<feature type="transmembrane region" description="Helical" evidence="5">
    <location>
        <begin position="293"/>
        <end position="313"/>
    </location>
</feature>
<dbReference type="HAMAP" id="MF_01600">
    <property type="entry name" value="UPF0182"/>
    <property type="match status" value="1"/>
</dbReference>
<evidence type="ECO:0000256" key="2">
    <source>
        <dbReference type="ARBA" id="ARBA00022692"/>
    </source>
</evidence>
<comment type="subcellular location">
    <subcellularLocation>
        <location evidence="5">Cell membrane</location>
        <topology evidence="5">Multi-pass membrane protein</topology>
    </subcellularLocation>
</comment>
<protein>
    <recommendedName>
        <fullName evidence="5">UPF0182 protein M3M28_05145</fullName>
    </recommendedName>
</protein>
<dbReference type="PANTHER" id="PTHR39344">
    <property type="entry name" value="UPF0182 PROTEIN SLL1060"/>
    <property type="match status" value="1"/>
</dbReference>
<keyword evidence="1 5" id="KW-1003">Cell membrane</keyword>
<accession>A0ABY4MZI5</accession>
<feature type="compositionally biased region" description="Low complexity" evidence="6">
    <location>
        <begin position="930"/>
        <end position="956"/>
    </location>
</feature>
<name>A0ABY4MZI5_9MICO</name>
<feature type="transmembrane region" description="Helical" evidence="5">
    <location>
        <begin position="122"/>
        <end position="143"/>
    </location>
</feature>
<reference evidence="7" key="1">
    <citation type="submission" date="2022-05" db="EMBL/GenBank/DDBJ databases">
        <title>Complete genome sequence of toluene-degrading Gulosibacter sediminis strain ACHW.36C.</title>
        <authorList>
            <person name="Wai A.C."/>
            <person name="Lai G.K."/>
            <person name="Griffin S.D."/>
            <person name="Leung F.C."/>
        </authorList>
    </citation>
    <scope>NUCLEOTIDE SEQUENCE [LARGE SCALE GENOMIC DNA]</scope>
    <source>
        <strain evidence="7">ACHW.36C</strain>
    </source>
</reference>
<evidence type="ECO:0000256" key="1">
    <source>
        <dbReference type="ARBA" id="ARBA00022475"/>
    </source>
</evidence>
<evidence type="ECO:0000313" key="7">
    <source>
        <dbReference type="EMBL" id="UQN15840.1"/>
    </source>
</evidence>
<dbReference type="EMBL" id="CP097160">
    <property type="protein sequence ID" value="UQN15840.1"/>
    <property type="molecule type" value="Genomic_DNA"/>
</dbReference>
<evidence type="ECO:0000256" key="3">
    <source>
        <dbReference type="ARBA" id="ARBA00022989"/>
    </source>
</evidence>
<feature type="transmembrane region" description="Helical" evidence="5">
    <location>
        <begin position="221"/>
        <end position="238"/>
    </location>
</feature>
<gene>
    <name evidence="7" type="ORF">M3M28_05145</name>
</gene>
<dbReference type="PANTHER" id="PTHR39344:SF1">
    <property type="entry name" value="UPF0182 PROTEIN SLL1060"/>
    <property type="match status" value="1"/>
</dbReference>
<feature type="transmembrane region" description="Helical" evidence="5">
    <location>
        <begin position="265"/>
        <end position="286"/>
    </location>
</feature>
<feature type="compositionally biased region" description="Low complexity" evidence="6">
    <location>
        <begin position="963"/>
        <end position="979"/>
    </location>
</feature>
<feature type="region of interest" description="Disordered" evidence="6">
    <location>
        <begin position="1"/>
        <end position="21"/>
    </location>
</feature>
<feature type="transmembrane region" description="Helical" evidence="5">
    <location>
        <begin position="27"/>
        <end position="47"/>
    </location>
</feature>
<keyword evidence="2 5" id="KW-0812">Transmembrane</keyword>